<dbReference type="CDD" id="cd12152">
    <property type="entry name" value="F1-ATPase_delta"/>
    <property type="match status" value="1"/>
</dbReference>
<evidence type="ECO:0000256" key="8">
    <source>
        <dbReference type="HAMAP-Rule" id="MF_00530"/>
    </source>
</evidence>
<accession>A0A6J4J2Y3</accession>
<protein>
    <recommendedName>
        <fullName evidence="8">ATP synthase epsilon chain</fullName>
    </recommendedName>
    <alternativeName>
        <fullName evidence="8">ATP synthase F1 sector epsilon subunit</fullName>
    </alternativeName>
    <alternativeName>
        <fullName evidence="8">F-ATPase epsilon subunit</fullName>
    </alternativeName>
</protein>
<dbReference type="InterPro" id="IPR036771">
    <property type="entry name" value="ATPsynth_dsu/esu_N"/>
</dbReference>
<dbReference type="GO" id="GO:0005524">
    <property type="term" value="F:ATP binding"/>
    <property type="evidence" value="ECO:0007669"/>
    <property type="project" value="UniProtKB-UniRule"/>
</dbReference>
<dbReference type="GO" id="GO:0045259">
    <property type="term" value="C:proton-transporting ATP synthase complex"/>
    <property type="evidence" value="ECO:0007669"/>
    <property type="project" value="UniProtKB-KW"/>
</dbReference>
<dbReference type="EMBL" id="CADCTB010000189">
    <property type="protein sequence ID" value="CAA9266852.1"/>
    <property type="molecule type" value="Genomic_DNA"/>
</dbReference>
<gene>
    <name evidence="8" type="primary">atpC</name>
    <name evidence="11" type="ORF">AVDCRST_MAG10-3084</name>
</gene>
<keyword evidence="5 8" id="KW-0472">Membrane</keyword>
<comment type="function">
    <text evidence="8">Produces ATP from ADP in the presence of a proton gradient across the membrane.</text>
</comment>
<feature type="domain" description="ATP synthase F1 complex delta/epsilon subunit N-terminal" evidence="10">
    <location>
        <begin position="3"/>
        <end position="82"/>
    </location>
</feature>
<proteinExistence type="inferred from homology"/>
<dbReference type="NCBIfam" id="TIGR01216">
    <property type="entry name" value="ATP_synt_epsi"/>
    <property type="match status" value="1"/>
</dbReference>
<dbReference type="NCBIfam" id="NF009977">
    <property type="entry name" value="PRK13442.1"/>
    <property type="match status" value="1"/>
</dbReference>
<dbReference type="GO" id="GO:0012505">
    <property type="term" value="C:endomembrane system"/>
    <property type="evidence" value="ECO:0007669"/>
    <property type="project" value="UniProtKB-SubCell"/>
</dbReference>
<keyword evidence="8" id="KW-1003">Cell membrane</keyword>
<keyword evidence="4 8" id="KW-0406">Ion transport</keyword>
<dbReference type="Gene3D" id="2.60.15.10">
    <property type="entry name" value="F0F1 ATP synthase delta/epsilon subunit, N-terminal"/>
    <property type="match status" value="1"/>
</dbReference>
<keyword evidence="7 8" id="KW-0066">ATP synthesis</keyword>
<evidence type="ECO:0000256" key="1">
    <source>
        <dbReference type="ARBA" id="ARBA00004184"/>
    </source>
</evidence>
<evidence type="ECO:0000256" key="3">
    <source>
        <dbReference type="ARBA" id="ARBA00022448"/>
    </source>
</evidence>
<dbReference type="GO" id="GO:0005886">
    <property type="term" value="C:plasma membrane"/>
    <property type="evidence" value="ECO:0007669"/>
    <property type="project" value="UniProtKB-SubCell"/>
</dbReference>
<dbReference type="GO" id="GO:0016787">
    <property type="term" value="F:hydrolase activity"/>
    <property type="evidence" value="ECO:0007669"/>
    <property type="project" value="UniProtKB-KW"/>
</dbReference>
<keyword evidence="3 8" id="KW-0813">Transport</keyword>
<dbReference type="HAMAP" id="MF_00530">
    <property type="entry name" value="ATP_synth_epsil_bac"/>
    <property type="match status" value="1"/>
</dbReference>
<sequence>MTLQVELVSPERILYSGEADMVVCRTVAGGEVAFLTGHAPFLAALETGVVRVKTPGGEEVAAVHGGFVEVRDNRVIILSDVAELAKDIDVSRAERAKSEATGDDEDAVAARARAEARLNAAKRNS</sequence>
<dbReference type="InterPro" id="IPR001469">
    <property type="entry name" value="ATP_synth_F1_dsu/esu"/>
</dbReference>
<dbReference type="SUPFAM" id="SSF51344">
    <property type="entry name" value="Epsilon subunit of F1F0-ATP synthase N-terminal domain"/>
    <property type="match status" value="1"/>
</dbReference>
<dbReference type="Pfam" id="PF02823">
    <property type="entry name" value="ATP-synt_DE_N"/>
    <property type="match status" value="1"/>
</dbReference>
<evidence type="ECO:0000256" key="2">
    <source>
        <dbReference type="ARBA" id="ARBA00005712"/>
    </source>
</evidence>
<dbReference type="PANTHER" id="PTHR13822:SF10">
    <property type="entry name" value="ATP SYNTHASE EPSILON CHAIN, CHLOROPLASTIC"/>
    <property type="match status" value="1"/>
</dbReference>
<comment type="subunit">
    <text evidence="8 9">F-type ATPases have 2 components, CF(1) - the catalytic core - and CF(0) - the membrane proton channel. CF(1) has five subunits: alpha(3), beta(3), gamma(1), delta(1), epsilon(1). CF(0) has three main subunits: a, b and c.</text>
</comment>
<evidence type="ECO:0000256" key="4">
    <source>
        <dbReference type="ARBA" id="ARBA00023065"/>
    </source>
</evidence>
<organism evidence="11">
    <name type="scientific">uncultured Acidimicrobiales bacterium</name>
    <dbReference type="NCBI Taxonomy" id="310071"/>
    <lineage>
        <taxon>Bacteria</taxon>
        <taxon>Bacillati</taxon>
        <taxon>Actinomycetota</taxon>
        <taxon>Acidimicrobiia</taxon>
        <taxon>Acidimicrobiales</taxon>
        <taxon>environmental samples</taxon>
    </lineage>
</organism>
<evidence type="ECO:0000256" key="9">
    <source>
        <dbReference type="RuleBase" id="RU003656"/>
    </source>
</evidence>
<comment type="similarity">
    <text evidence="2 8 9">Belongs to the ATPase epsilon chain family.</text>
</comment>
<keyword evidence="11" id="KW-0378">Hydrolase</keyword>
<dbReference type="PANTHER" id="PTHR13822">
    <property type="entry name" value="ATP SYNTHASE DELTA/EPSILON CHAIN"/>
    <property type="match status" value="1"/>
</dbReference>
<keyword evidence="8" id="KW-0375">Hydrogen ion transport</keyword>
<dbReference type="InterPro" id="IPR020546">
    <property type="entry name" value="ATP_synth_F1_dsu/esu_N"/>
</dbReference>
<reference evidence="11" key="1">
    <citation type="submission" date="2020-02" db="EMBL/GenBank/DDBJ databases">
        <authorList>
            <person name="Meier V. D."/>
        </authorList>
    </citation>
    <scope>NUCLEOTIDE SEQUENCE</scope>
    <source>
        <strain evidence="11">AVDCRST_MAG10</strain>
    </source>
</reference>
<evidence type="ECO:0000256" key="5">
    <source>
        <dbReference type="ARBA" id="ARBA00023136"/>
    </source>
</evidence>
<comment type="subcellular location">
    <subcellularLocation>
        <location evidence="8">Cell membrane</location>
        <topology evidence="8">Peripheral membrane protein</topology>
    </subcellularLocation>
    <subcellularLocation>
        <location evidence="1">Endomembrane system</location>
        <topology evidence="1">Peripheral membrane protein</topology>
    </subcellularLocation>
</comment>
<name>A0A6J4J2Y3_9ACTN</name>
<keyword evidence="6 8" id="KW-0139">CF(1)</keyword>
<evidence type="ECO:0000259" key="10">
    <source>
        <dbReference type="Pfam" id="PF02823"/>
    </source>
</evidence>
<evidence type="ECO:0000313" key="11">
    <source>
        <dbReference type="EMBL" id="CAA9266852.1"/>
    </source>
</evidence>
<dbReference type="GO" id="GO:0046933">
    <property type="term" value="F:proton-transporting ATP synthase activity, rotational mechanism"/>
    <property type="evidence" value="ECO:0007669"/>
    <property type="project" value="UniProtKB-UniRule"/>
</dbReference>
<evidence type="ECO:0000256" key="6">
    <source>
        <dbReference type="ARBA" id="ARBA00023196"/>
    </source>
</evidence>
<dbReference type="AlphaFoldDB" id="A0A6J4J2Y3"/>
<evidence type="ECO:0000256" key="7">
    <source>
        <dbReference type="ARBA" id="ARBA00023310"/>
    </source>
</evidence>